<dbReference type="Proteomes" id="UP000271889">
    <property type="component" value="Unassembled WGS sequence"/>
</dbReference>
<reference evidence="1 2" key="1">
    <citation type="submission" date="2018-11" db="EMBL/GenBank/DDBJ databases">
        <authorList>
            <consortium name="Pathogen Informatics"/>
        </authorList>
    </citation>
    <scope>NUCLEOTIDE SEQUENCE [LARGE SCALE GENOMIC DNA]</scope>
</reference>
<sequence length="72" mass="8134">MELAVEIRKAELVLKKEATSKYLAKWKAPFAVEPPVNVELVRLVTTRVLSTNDYTEWPSSSHSSVEEEDETG</sequence>
<accession>A0A3P7PRJ4</accession>
<keyword evidence="2" id="KW-1185">Reference proteome</keyword>
<organism evidence="1 2">
    <name type="scientific">Cylicostephanus goldi</name>
    <name type="common">Nematode worm</name>
    <dbReference type="NCBI Taxonomy" id="71465"/>
    <lineage>
        <taxon>Eukaryota</taxon>
        <taxon>Metazoa</taxon>
        <taxon>Ecdysozoa</taxon>
        <taxon>Nematoda</taxon>
        <taxon>Chromadorea</taxon>
        <taxon>Rhabditida</taxon>
        <taxon>Rhabditina</taxon>
        <taxon>Rhabditomorpha</taxon>
        <taxon>Strongyloidea</taxon>
        <taxon>Strongylidae</taxon>
        <taxon>Cylicostephanus</taxon>
    </lineage>
</organism>
<name>A0A3P7PRJ4_CYLGO</name>
<evidence type="ECO:0000313" key="2">
    <source>
        <dbReference type="Proteomes" id="UP000271889"/>
    </source>
</evidence>
<dbReference type="EMBL" id="UYRV01106483">
    <property type="protein sequence ID" value="VDN22442.1"/>
    <property type="molecule type" value="Genomic_DNA"/>
</dbReference>
<proteinExistence type="predicted"/>
<dbReference type="AlphaFoldDB" id="A0A3P7PRJ4"/>
<gene>
    <name evidence="1" type="ORF">CGOC_LOCUS9298</name>
</gene>
<evidence type="ECO:0000313" key="1">
    <source>
        <dbReference type="EMBL" id="VDN22442.1"/>
    </source>
</evidence>
<protein>
    <submittedName>
        <fullName evidence="1">Uncharacterized protein</fullName>
    </submittedName>
</protein>